<protein>
    <recommendedName>
        <fullName evidence="7">Hydrophobin</fullName>
    </recommendedName>
</protein>
<evidence type="ECO:0008006" key="7">
    <source>
        <dbReference type="Google" id="ProtNLM"/>
    </source>
</evidence>
<organism evidence="5 6">
    <name type="scientific">Phlyctema vagabunda</name>
    <dbReference type="NCBI Taxonomy" id="108571"/>
    <lineage>
        <taxon>Eukaryota</taxon>
        <taxon>Fungi</taxon>
        <taxon>Dikarya</taxon>
        <taxon>Ascomycota</taxon>
        <taxon>Pezizomycotina</taxon>
        <taxon>Leotiomycetes</taxon>
        <taxon>Helotiales</taxon>
        <taxon>Dermateaceae</taxon>
        <taxon>Phlyctema</taxon>
    </lineage>
</organism>
<keyword evidence="4" id="KW-0732">Signal</keyword>
<evidence type="ECO:0000256" key="3">
    <source>
        <dbReference type="ARBA" id="ARBA00022525"/>
    </source>
</evidence>
<comment type="caution">
    <text evidence="5">The sequence shown here is derived from an EMBL/GenBank/DDBJ whole genome shotgun (WGS) entry which is preliminary data.</text>
</comment>
<comment type="subcellular location">
    <subcellularLocation>
        <location evidence="1">Secreted</location>
    </subcellularLocation>
</comment>
<keyword evidence="6" id="KW-1185">Reference proteome</keyword>
<evidence type="ECO:0000256" key="2">
    <source>
        <dbReference type="ARBA" id="ARBA00010446"/>
    </source>
</evidence>
<reference evidence="5 6" key="1">
    <citation type="submission" date="2024-06" db="EMBL/GenBank/DDBJ databases">
        <title>Complete genome of Phlyctema vagabunda strain 19-DSS-EL-015.</title>
        <authorList>
            <person name="Fiorenzani C."/>
        </authorList>
    </citation>
    <scope>NUCLEOTIDE SEQUENCE [LARGE SCALE GENOMIC DNA]</scope>
    <source>
        <strain evidence="5 6">19-DSS-EL-015</strain>
    </source>
</reference>
<evidence type="ECO:0000256" key="1">
    <source>
        <dbReference type="ARBA" id="ARBA00004613"/>
    </source>
</evidence>
<evidence type="ECO:0000313" key="6">
    <source>
        <dbReference type="Proteomes" id="UP001629113"/>
    </source>
</evidence>
<dbReference type="EMBL" id="JBFCZG010000001">
    <property type="protein sequence ID" value="KAL3427732.1"/>
    <property type="molecule type" value="Genomic_DNA"/>
</dbReference>
<proteinExistence type="inferred from homology"/>
<keyword evidence="3" id="KW-0964">Secreted</keyword>
<evidence type="ECO:0000313" key="5">
    <source>
        <dbReference type="EMBL" id="KAL3427732.1"/>
    </source>
</evidence>
<dbReference type="InterPro" id="IPR019778">
    <property type="entry name" value="Class_I_Hydrophobin_CS"/>
</dbReference>
<gene>
    <name evidence="5" type="ORF">PVAG01_01241</name>
</gene>
<comment type="similarity">
    <text evidence="2">Belongs to the fungal hydrophobin family.</text>
</comment>
<name>A0ABR4PX57_9HELO</name>
<evidence type="ECO:0000256" key="4">
    <source>
        <dbReference type="SAM" id="SignalP"/>
    </source>
</evidence>
<feature type="signal peptide" evidence="4">
    <location>
        <begin position="1"/>
        <end position="18"/>
    </location>
</feature>
<dbReference type="Proteomes" id="UP001629113">
    <property type="component" value="Unassembled WGS sequence"/>
</dbReference>
<feature type="chain" id="PRO_5045439476" description="Hydrophobin" evidence="4">
    <location>
        <begin position="19"/>
        <end position="92"/>
    </location>
</feature>
<sequence length="92" mass="9088">MQFPTILSIVALAGIAQAVPTGTPSGGCTAGQTQFCCNEVGSGALLSLSCLLTLLGNTCNSQTICCSPGATCTNADGTAITVPITIPIVIDL</sequence>
<accession>A0ABR4PX57</accession>
<dbReference type="PROSITE" id="PS00956">
    <property type="entry name" value="HYDROPHOBIN"/>
    <property type="match status" value="1"/>
</dbReference>